<dbReference type="Proteomes" id="UP000695026">
    <property type="component" value="Unplaced"/>
</dbReference>
<dbReference type="InterPro" id="IPR003598">
    <property type="entry name" value="Ig_sub2"/>
</dbReference>
<dbReference type="InterPro" id="IPR013783">
    <property type="entry name" value="Ig-like_fold"/>
</dbReference>
<dbReference type="SMART" id="SM00409">
    <property type="entry name" value="IG"/>
    <property type="match status" value="5"/>
</dbReference>
<evidence type="ECO:0000313" key="7">
    <source>
        <dbReference type="Proteomes" id="UP000695026"/>
    </source>
</evidence>
<feature type="domain" description="Ig-like" evidence="6">
    <location>
        <begin position="88"/>
        <end position="189"/>
    </location>
</feature>
<evidence type="ECO:0000256" key="5">
    <source>
        <dbReference type="SAM" id="Phobius"/>
    </source>
</evidence>
<dbReference type="Pfam" id="PF13927">
    <property type="entry name" value="Ig_3"/>
    <property type="match status" value="1"/>
</dbReference>
<keyword evidence="1" id="KW-0732">Signal</keyword>
<dbReference type="InterPro" id="IPR036179">
    <property type="entry name" value="Ig-like_dom_sf"/>
</dbReference>
<dbReference type="CDD" id="cd00096">
    <property type="entry name" value="Ig"/>
    <property type="match status" value="2"/>
</dbReference>
<dbReference type="InterPro" id="IPR007110">
    <property type="entry name" value="Ig-like_dom"/>
</dbReference>
<dbReference type="PROSITE" id="PS50835">
    <property type="entry name" value="IG_LIKE"/>
    <property type="match status" value="4"/>
</dbReference>
<name>A0A9F5J582_PYTBI</name>
<accession>A0A9F5J582</accession>
<dbReference type="SMART" id="SM00408">
    <property type="entry name" value="IGc2"/>
    <property type="match status" value="4"/>
</dbReference>
<dbReference type="PANTHER" id="PTHR44337:SF20">
    <property type="entry name" value="CARCINOEMBRYONIC ANTIGEN-RELATED CELL ADHESION MOLECULE 5-RELATED"/>
    <property type="match status" value="1"/>
</dbReference>
<dbReference type="Pfam" id="PF07679">
    <property type="entry name" value="I-set"/>
    <property type="match status" value="1"/>
</dbReference>
<dbReference type="RefSeq" id="XP_025029876.1">
    <property type="nucleotide sequence ID" value="XM_025174108.1"/>
</dbReference>
<sequence>MNPPEALEGQEINLTLKHASVTFFVCNWYRETENKENLIVTVYLPPLDGNTLGPAYTKRETPGFGCSLLIANLHPNDSGNYIVTKSGPSVSGRGLINIQVLEAIKNITISHPAKIFETNTTHLNCTASGSDVSYYWLKGNQSLEVADHIFLSSNGQNLTLKPTKRQDSNRYTCFGNNSFSSNFTSYTLNVLYGPDAPVISPSVQFYAESSNLTLSCQADSNPAANYTWYFKSSTYPGKTFQIFNLSSVHNGSYKCEAYNNETKLSSSKIQPVCVLETLSDPVLWSSASLVSKEENVTLHCRTSNSSKVTVTWSKDGAPVPVKAEFSDQNRTLILPKFAQDYAGTYTCTARNPVSNATSNPTKIAMAYGPMAAKLNQSEAIVQPLGSALVLLCTADSMPPAEFRWFFNNTAKNEMEDTLRVDLLAWDDEGNYTCQARNSFTGHTASASVYVKLTGESSEPPGLSVGAIVGIVIGSVAGAVLCVGVVYFLFTKASC</sequence>
<proteinExistence type="predicted"/>
<dbReference type="Gene3D" id="2.60.40.10">
    <property type="entry name" value="Immunoglobulins"/>
    <property type="match status" value="5"/>
</dbReference>
<protein>
    <submittedName>
        <fullName evidence="8">Carcinoembryonic antigen-related cell adhesion molecule 5-like isoform X2</fullName>
    </submittedName>
</protein>
<keyword evidence="5" id="KW-0472">Membrane</keyword>
<dbReference type="PANTHER" id="PTHR44337">
    <property type="entry name" value="CARCINOEMBRYONIC ANTIGEN-RELATED CELL ADHESION MOLECULE 8"/>
    <property type="match status" value="1"/>
</dbReference>
<feature type="domain" description="Ig-like" evidence="6">
    <location>
        <begin position="271"/>
        <end position="364"/>
    </location>
</feature>
<dbReference type="OMA" id="LTCQTAH"/>
<dbReference type="AlphaFoldDB" id="A0A9F5J582"/>
<dbReference type="SUPFAM" id="SSF48726">
    <property type="entry name" value="Immunoglobulin"/>
    <property type="match status" value="5"/>
</dbReference>
<gene>
    <name evidence="8" type="primary">LOC103056657</name>
</gene>
<dbReference type="InterPro" id="IPR013098">
    <property type="entry name" value="Ig_I-set"/>
</dbReference>
<feature type="domain" description="Ig-like" evidence="6">
    <location>
        <begin position="369"/>
        <end position="449"/>
    </location>
</feature>
<evidence type="ECO:0000313" key="8">
    <source>
        <dbReference type="RefSeq" id="XP_025029876.1"/>
    </source>
</evidence>
<evidence type="ECO:0000256" key="4">
    <source>
        <dbReference type="ARBA" id="ARBA00023319"/>
    </source>
</evidence>
<reference evidence="8" key="1">
    <citation type="submission" date="2025-08" db="UniProtKB">
        <authorList>
            <consortium name="RefSeq"/>
        </authorList>
    </citation>
    <scope>IDENTIFICATION</scope>
    <source>
        <tissue evidence="8">Liver</tissue>
    </source>
</reference>
<keyword evidence="7" id="KW-1185">Reference proteome</keyword>
<evidence type="ECO:0000256" key="2">
    <source>
        <dbReference type="ARBA" id="ARBA00023157"/>
    </source>
</evidence>
<dbReference type="InterPro" id="IPR052598">
    <property type="entry name" value="IgSF_CEA-related"/>
</dbReference>
<dbReference type="Pfam" id="PF13895">
    <property type="entry name" value="Ig_2"/>
    <property type="match status" value="2"/>
</dbReference>
<keyword evidence="2" id="KW-1015">Disulfide bond</keyword>
<dbReference type="InterPro" id="IPR003599">
    <property type="entry name" value="Ig_sub"/>
</dbReference>
<keyword evidence="4" id="KW-0393">Immunoglobulin domain</keyword>
<evidence type="ECO:0000256" key="1">
    <source>
        <dbReference type="ARBA" id="ARBA00022729"/>
    </source>
</evidence>
<keyword evidence="5" id="KW-1133">Transmembrane helix</keyword>
<dbReference type="GeneID" id="103056657"/>
<feature type="domain" description="Ig-like" evidence="6">
    <location>
        <begin position="194"/>
        <end position="265"/>
    </location>
</feature>
<evidence type="ECO:0000259" key="6">
    <source>
        <dbReference type="PROSITE" id="PS50835"/>
    </source>
</evidence>
<organism evidence="7 8">
    <name type="scientific">Python bivittatus</name>
    <name type="common">Burmese python</name>
    <name type="synonym">Python molurus bivittatus</name>
    <dbReference type="NCBI Taxonomy" id="176946"/>
    <lineage>
        <taxon>Eukaryota</taxon>
        <taxon>Metazoa</taxon>
        <taxon>Chordata</taxon>
        <taxon>Craniata</taxon>
        <taxon>Vertebrata</taxon>
        <taxon>Euteleostomi</taxon>
        <taxon>Lepidosauria</taxon>
        <taxon>Squamata</taxon>
        <taxon>Bifurcata</taxon>
        <taxon>Unidentata</taxon>
        <taxon>Episquamata</taxon>
        <taxon>Toxicofera</taxon>
        <taxon>Serpentes</taxon>
        <taxon>Henophidia</taxon>
        <taxon>Pythonidae</taxon>
        <taxon>Python</taxon>
    </lineage>
</organism>
<keyword evidence="3" id="KW-0325">Glycoprotein</keyword>
<keyword evidence="5" id="KW-0812">Transmembrane</keyword>
<evidence type="ECO:0000256" key="3">
    <source>
        <dbReference type="ARBA" id="ARBA00023180"/>
    </source>
</evidence>
<feature type="transmembrane region" description="Helical" evidence="5">
    <location>
        <begin position="466"/>
        <end position="489"/>
    </location>
</feature>